<feature type="transmembrane region" description="Helical" evidence="1">
    <location>
        <begin position="6"/>
        <end position="25"/>
    </location>
</feature>
<dbReference type="Proteomes" id="UP000095464">
    <property type="component" value="Unassembled WGS sequence"/>
</dbReference>
<dbReference type="EMBL" id="LNPX01000001">
    <property type="protein sequence ID" value="OEK59083.1"/>
    <property type="molecule type" value="Genomic_DNA"/>
</dbReference>
<protein>
    <recommendedName>
        <fullName evidence="4">DUF1146 domain-containing protein</fullName>
    </recommendedName>
</protein>
<reference evidence="3" key="1">
    <citation type="submission" date="2015-11" db="EMBL/GenBank/DDBJ databases">
        <title>Genomic diversity of Staphylococcus saprophyticus strains from urinary tract infections, animal surfaces, and fermented foods.</title>
        <authorList>
            <person name="Wolfe B.E."/>
        </authorList>
    </citation>
    <scope>NUCLEOTIDE SEQUENCE [LARGE SCALE GENOMIC DNA]</scope>
    <source>
        <strain evidence="3">738_7</strain>
    </source>
</reference>
<evidence type="ECO:0008006" key="4">
    <source>
        <dbReference type="Google" id="ProtNLM"/>
    </source>
</evidence>
<dbReference type="RefSeq" id="WP_069854209.1">
    <property type="nucleotide sequence ID" value="NZ_LNPX01000001.1"/>
</dbReference>
<comment type="caution">
    <text evidence="2">The sequence shown here is derived from an EMBL/GenBank/DDBJ whole genome shotgun (WGS) entry which is preliminary data.</text>
</comment>
<keyword evidence="1" id="KW-0472">Membrane</keyword>
<keyword evidence="1" id="KW-0812">Transmembrane</keyword>
<proteinExistence type="predicted"/>
<keyword evidence="1" id="KW-1133">Transmembrane helix</keyword>
<evidence type="ECO:0000256" key="1">
    <source>
        <dbReference type="SAM" id="Phobius"/>
    </source>
</evidence>
<dbReference type="AlphaFoldDB" id="A0AAP7IFK6"/>
<gene>
    <name evidence="2" type="ORF">ASS94_00015</name>
</gene>
<evidence type="ECO:0000313" key="2">
    <source>
        <dbReference type="EMBL" id="OEK59083.1"/>
    </source>
</evidence>
<evidence type="ECO:0000313" key="3">
    <source>
        <dbReference type="Proteomes" id="UP000095464"/>
    </source>
</evidence>
<feature type="transmembrane region" description="Helical" evidence="1">
    <location>
        <begin position="46"/>
        <end position="70"/>
    </location>
</feature>
<accession>A0AAP7IFK6</accession>
<organism evidence="2 3">
    <name type="scientific">Staphylococcus equorum</name>
    <dbReference type="NCBI Taxonomy" id="246432"/>
    <lineage>
        <taxon>Bacteria</taxon>
        <taxon>Bacillati</taxon>
        <taxon>Bacillota</taxon>
        <taxon>Bacilli</taxon>
        <taxon>Bacillales</taxon>
        <taxon>Staphylococcaceae</taxon>
        <taxon>Staphylococcus</taxon>
    </lineage>
</organism>
<sequence length="85" mass="9508">MENIFMSDVMITALWIGGIIFILTLGQFSISDKVFSKFTKKKKLKLIIFCSLMVSCISVVLTLGISAIVIQSFEIYGIIGRELLK</sequence>
<name>A0AAP7IFK6_9STAP</name>